<sequence length="112" mass="12605">MSDASQREWCFYLDDMIDFAGKVLAYTDGLDQAGFVAGGLTYDATLRNLELIGEAATHIPDDIRAAHPEIPWRMIIATRNRVSFMVISVLMTTRSGASYRMMCPGYCRCSRR</sequence>
<evidence type="ECO:0008006" key="8">
    <source>
        <dbReference type="Google" id="ProtNLM"/>
    </source>
</evidence>
<name>A0A8H9D8S0_9PROT</name>
<dbReference type="GO" id="GO:0016787">
    <property type="term" value="F:hydrolase activity"/>
    <property type="evidence" value="ECO:0007669"/>
    <property type="project" value="UniProtKB-KW"/>
</dbReference>
<keyword evidence="1" id="KW-0597">Phosphoprotein</keyword>
<reference evidence="6" key="1">
    <citation type="submission" date="2021-02" db="EMBL/GenBank/DDBJ databases">
        <authorList>
            <person name="Han P."/>
        </authorList>
    </citation>
    <scope>NUCLEOTIDE SEQUENCE</scope>
    <source>
        <strain evidence="6">Nitrosomonas nitrosa 18-3D</strain>
    </source>
</reference>
<gene>
    <name evidence="6" type="ORF">NMYAN_140036</name>
</gene>
<dbReference type="AlphaFoldDB" id="A0A8H9D8S0"/>
<evidence type="ECO:0000256" key="4">
    <source>
        <dbReference type="ARBA" id="ARBA00022741"/>
    </source>
</evidence>
<dbReference type="GO" id="GO:0004540">
    <property type="term" value="F:RNA nuclease activity"/>
    <property type="evidence" value="ECO:0007669"/>
    <property type="project" value="InterPro"/>
</dbReference>
<evidence type="ECO:0000256" key="2">
    <source>
        <dbReference type="ARBA" id="ARBA00022649"/>
    </source>
</evidence>
<evidence type="ECO:0000313" key="7">
    <source>
        <dbReference type="Proteomes" id="UP000601736"/>
    </source>
</evidence>
<keyword evidence="4" id="KW-0547">Nucleotide-binding</keyword>
<evidence type="ECO:0000256" key="5">
    <source>
        <dbReference type="ARBA" id="ARBA00022801"/>
    </source>
</evidence>
<evidence type="ECO:0000313" key="6">
    <source>
        <dbReference type="EMBL" id="CAE6495697.1"/>
    </source>
</evidence>
<keyword evidence="3" id="KW-0540">Nuclease</keyword>
<dbReference type="GO" id="GO:0000166">
    <property type="term" value="F:nucleotide binding"/>
    <property type="evidence" value="ECO:0007669"/>
    <property type="project" value="UniProtKB-KW"/>
</dbReference>
<dbReference type="InterPro" id="IPR008201">
    <property type="entry name" value="HepT-like"/>
</dbReference>
<dbReference type="GO" id="GO:0110001">
    <property type="term" value="C:toxin-antitoxin complex"/>
    <property type="evidence" value="ECO:0007669"/>
    <property type="project" value="InterPro"/>
</dbReference>
<keyword evidence="2" id="KW-1277">Toxin-antitoxin system</keyword>
<dbReference type="InterPro" id="IPR051813">
    <property type="entry name" value="HepT_RNase_toxin"/>
</dbReference>
<dbReference type="Pfam" id="PF01934">
    <property type="entry name" value="HepT-like"/>
    <property type="match status" value="1"/>
</dbReference>
<proteinExistence type="predicted"/>
<dbReference type="PANTHER" id="PTHR34139">
    <property type="entry name" value="UPF0331 PROTEIN MJ0127"/>
    <property type="match status" value="1"/>
</dbReference>
<dbReference type="EMBL" id="CAJNAP010000006">
    <property type="protein sequence ID" value="CAE6495697.1"/>
    <property type="molecule type" value="Genomic_DNA"/>
</dbReference>
<protein>
    <recommendedName>
        <fullName evidence="8">DUF86 domain-containing protein</fullName>
    </recommendedName>
</protein>
<comment type="caution">
    <text evidence="6">The sequence shown here is derived from an EMBL/GenBank/DDBJ whole genome shotgun (WGS) entry which is preliminary data.</text>
</comment>
<organism evidence="6 7">
    <name type="scientific">Nitrosomonas nitrosa</name>
    <dbReference type="NCBI Taxonomy" id="52442"/>
    <lineage>
        <taxon>Bacteria</taxon>
        <taxon>Pseudomonadati</taxon>
        <taxon>Pseudomonadota</taxon>
        <taxon>Betaproteobacteria</taxon>
        <taxon>Nitrosomonadales</taxon>
        <taxon>Nitrosomonadaceae</taxon>
        <taxon>Nitrosomonas</taxon>
    </lineage>
</organism>
<evidence type="ECO:0000256" key="3">
    <source>
        <dbReference type="ARBA" id="ARBA00022722"/>
    </source>
</evidence>
<keyword evidence="5" id="KW-0378">Hydrolase</keyword>
<accession>A0A8H9D8S0</accession>
<evidence type="ECO:0000256" key="1">
    <source>
        <dbReference type="ARBA" id="ARBA00022553"/>
    </source>
</evidence>
<dbReference type="PANTHER" id="PTHR34139:SF1">
    <property type="entry name" value="RNASE MJ1380-RELATED"/>
    <property type="match status" value="1"/>
</dbReference>
<dbReference type="Proteomes" id="UP000601736">
    <property type="component" value="Unassembled WGS sequence"/>
</dbReference>